<dbReference type="SUPFAM" id="SSF55073">
    <property type="entry name" value="Nucleotide cyclase"/>
    <property type="match status" value="1"/>
</dbReference>
<dbReference type="InterPro" id="IPR043128">
    <property type="entry name" value="Rev_trsase/Diguanyl_cyclase"/>
</dbReference>
<dbReference type="PROSITE" id="PS50887">
    <property type="entry name" value="GGDEF"/>
    <property type="match status" value="1"/>
</dbReference>
<comment type="catalytic activity">
    <reaction evidence="2">
        <text>2 GTP = 3',3'-c-di-GMP + 2 diphosphate</text>
        <dbReference type="Rhea" id="RHEA:24898"/>
        <dbReference type="ChEBI" id="CHEBI:33019"/>
        <dbReference type="ChEBI" id="CHEBI:37565"/>
        <dbReference type="ChEBI" id="CHEBI:58805"/>
        <dbReference type="EC" id="2.7.7.65"/>
    </reaction>
</comment>
<dbReference type="PANTHER" id="PTHR45138:SF9">
    <property type="entry name" value="DIGUANYLATE CYCLASE DGCM-RELATED"/>
    <property type="match status" value="1"/>
</dbReference>
<name>C7LQQ3_DESBD</name>
<gene>
    <name evidence="4" type="ordered locus">Dbac_3487</name>
</gene>
<dbReference type="Proteomes" id="UP000002216">
    <property type="component" value="Chromosome"/>
</dbReference>
<dbReference type="CDD" id="cd01949">
    <property type="entry name" value="GGDEF"/>
    <property type="match status" value="1"/>
</dbReference>
<dbReference type="HOGENOM" id="CLU_000445_11_5_7"/>
<dbReference type="FunFam" id="3.30.70.270:FF:000001">
    <property type="entry name" value="Diguanylate cyclase domain protein"/>
    <property type="match status" value="1"/>
</dbReference>
<dbReference type="InterPro" id="IPR000160">
    <property type="entry name" value="GGDEF_dom"/>
</dbReference>
<dbReference type="PANTHER" id="PTHR45138">
    <property type="entry name" value="REGULATORY COMPONENTS OF SENSORY TRANSDUCTION SYSTEM"/>
    <property type="match status" value="1"/>
</dbReference>
<dbReference type="STRING" id="525897.Dbac_3487"/>
<dbReference type="AlphaFoldDB" id="C7LQQ3"/>
<feature type="domain" description="GGDEF" evidence="3">
    <location>
        <begin position="195"/>
        <end position="344"/>
    </location>
</feature>
<evidence type="ECO:0000256" key="1">
    <source>
        <dbReference type="ARBA" id="ARBA00012528"/>
    </source>
</evidence>
<dbReference type="EC" id="2.7.7.65" evidence="1"/>
<evidence type="ECO:0000313" key="4">
    <source>
        <dbReference type="EMBL" id="ACU91559.1"/>
    </source>
</evidence>
<dbReference type="InterPro" id="IPR029787">
    <property type="entry name" value="Nucleotide_cyclase"/>
</dbReference>
<dbReference type="InterPro" id="IPR050469">
    <property type="entry name" value="Diguanylate_Cyclase"/>
</dbReference>
<evidence type="ECO:0000259" key="3">
    <source>
        <dbReference type="PROSITE" id="PS50887"/>
    </source>
</evidence>
<dbReference type="GO" id="GO:0043709">
    <property type="term" value="P:cell adhesion involved in single-species biofilm formation"/>
    <property type="evidence" value="ECO:0007669"/>
    <property type="project" value="TreeGrafter"/>
</dbReference>
<dbReference type="KEGG" id="dba:Dbac_3487"/>
<dbReference type="eggNOG" id="COG3706">
    <property type="taxonomic scope" value="Bacteria"/>
</dbReference>
<dbReference type="EMBL" id="CP001629">
    <property type="protein sequence ID" value="ACU91559.1"/>
    <property type="molecule type" value="Genomic_DNA"/>
</dbReference>
<evidence type="ECO:0000313" key="5">
    <source>
        <dbReference type="Proteomes" id="UP000002216"/>
    </source>
</evidence>
<evidence type="ECO:0000256" key="2">
    <source>
        <dbReference type="ARBA" id="ARBA00034247"/>
    </source>
</evidence>
<dbReference type="PROSITE" id="PS00039">
    <property type="entry name" value="DEAD_ATP_HELICASE"/>
    <property type="match status" value="1"/>
</dbReference>
<sequence length="345" mass="39422">MGRVMSVQHENFFCSHDVVTSLLKAGVPANSKWGALILYMRSLSEYDFLSAEQKRQMQALVMGVVRDGDFSEKKFKEIVRSKEQILYQPWNKKLEETFRETVVLIEHVRSQNLLRTKEVRDLRETTISTVTDQNALEDIVLGIKAAFEKVLTHMEQDTRDLVEMSYTDSLTKLSNRRAFDRYYQTTLVEYMVTGNPMSLMFLDIDHFKDFNDSYGHRIGDQALVTVASKLTGYAQKYGTVPNRSFFPARFGGEEFVVVLPGVGLGEAAEDAENLRTIIEDYNFIIRDHNGQVLQKGIKITVSIGVAELKKDWADEAGARLLDEADKAMYRAKGRGRNRVCTMNER</sequence>
<proteinExistence type="predicted"/>
<dbReference type="InterPro" id="IPR000629">
    <property type="entry name" value="RNA-helicase_DEAD-box_CS"/>
</dbReference>
<dbReference type="GO" id="GO:0005886">
    <property type="term" value="C:plasma membrane"/>
    <property type="evidence" value="ECO:0007669"/>
    <property type="project" value="TreeGrafter"/>
</dbReference>
<reference evidence="4 5" key="1">
    <citation type="journal article" date="2009" name="Stand. Genomic Sci.">
        <title>Complete genome sequence of Desulfomicrobium baculatum type strain (X).</title>
        <authorList>
            <person name="Copeland A."/>
            <person name="Spring S."/>
            <person name="Goker M."/>
            <person name="Schneider S."/>
            <person name="Lapidus A."/>
            <person name="Del Rio T.G."/>
            <person name="Tice H."/>
            <person name="Cheng J.F."/>
            <person name="Chen F."/>
            <person name="Nolan M."/>
            <person name="Bruce D."/>
            <person name="Goodwin L."/>
            <person name="Pitluck S."/>
            <person name="Ivanova N."/>
            <person name="Mavrommatis K."/>
            <person name="Ovchinnikova G."/>
            <person name="Pati A."/>
            <person name="Chen A."/>
            <person name="Palaniappan K."/>
            <person name="Land M."/>
            <person name="Hauser L."/>
            <person name="Chang Y.J."/>
            <person name="Jeffries C.C."/>
            <person name="Meincke L."/>
            <person name="Sims D."/>
            <person name="Brettin T."/>
            <person name="Detter J.C."/>
            <person name="Han C."/>
            <person name="Chain P."/>
            <person name="Bristow J."/>
            <person name="Eisen J.A."/>
            <person name="Markowitz V."/>
            <person name="Hugenholtz P."/>
            <person name="Kyrpides N.C."/>
            <person name="Klenk H.P."/>
            <person name="Lucas S."/>
        </authorList>
    </citation>
    <scope>NUCLEOTIDE SEQUENCE [LARGE SCALE GENOMIC DNA]</scope>
    <source>
        <strain evidence="5">DSM 4028 / VKM B-1378 / X</strain>
    </source>
</reference>
<dbReference type="Gene3D" id="3.30.70.270">
    <property type="match status" value="1"/>
</dbReference>
<dbReference type="GO" id="GO:0052621">
    <property type="term" value="F:diguanylate cyclase activity"/>
    <property type="evidence" value="ECO:0007669"/>
    <property type="project" value="UniProtKB-EC"/>
</dbReference>
<keyword evidence="5" id="KW-1185">Reference proteome</keyword>
<dbReference type="GO" id="GO:0120545">
    <property type="term" value="F:nucleic acid conformation isomerase activity"/>
    <property type="evidence" value="ECO:0007669"/>
    <property type="project" value="UniProtKB-ARBA"/>
</dbReference>
<dbReference type="SMART" id="SM00267">
    <property type="entry name" value="GGDEF"/>
    <property type="match status" value="1"/>
</dbReference>
<protein>
    <recommendedName>
        <fullName evidence="1">diguanylate cyclase</fullName>
        <ecNumber evidence="1">2.7.7.65</ecNumber>
    </recommendedName>
</protein>
<dbReference type="NCBIfam" id="TIGR00254">
    <property type="entry name" value="GGDEF"/>
    <property type="match status" value="1"/>
</dbReference>
<accession>C7LQQ3</accession>
<organism evidence="4 5">
    <name type="scientific">Desulfomicrobium baculatum (strain DSM 4028 / VKM B-1378 / X)</name>
    <name type="common">Desulfovibrio baculatus</name>
    <dbReference type="NCBI Taxonomy" id="525897"/>
    <lineage>
        <taxon>Bacteria</taxon>
        <taxon>Pseudomonadati</taxon>
        <taxon>Thermodesulfobacteriota</taxon>
        <taxon>Desulfovibrionia</taxon>
        <taxon>Desulfovibrionales</taxon>
        <taxon>Desulfomicrobiaceae</taxon>
        <taxon>Desulfomicrobium</taxon>
    </lineage>
</organism>
<dbReference type="GO" id="GO:1902201">
    <property type="term" value="P:negative regulation of bacterial-type flagellum-dependent cell motility"/>
    <property type="evidence" value="ECO:0007669"/>
    <property type="project" value="TreeGrafter"/>
</dbReference>
<dbReference type="Pfam" id="PF00990">
    <property type="entry name" value="GGDEF"/>
    <property type="match status" value="1"/>
</dbReference>
<dbReference type="OrthoDB" id="9779960at2"/>